<gene>
    <name evidence="3" type="ORF">BA062_37645</name>
</gene>
<keyword evidence="2" id="KW-0812">Transmembrane</keyword>
<reference evidence="3 4" key="1">
    <citation type="submission" date="2016-07" db="EMBL/GenBank/DDBJ databases">
        <title>Draft genome sequence of Prauserella sp. YIM 121212, isolated from alkaline soil.</title>
        <authorList>
            <person name="Ruckert C."/>
            <person name="Albersmeier A."/>
            <person name="Jiang C.-L."/>
            <person name="Jiang Y."/>
            <person name="Kalinowski J."/>
            <person name="Schneider O."/>
            <person name="Winkler A."/>
            <person name="Zotchev S.B."/>
        </authorList>
    </citation>
    <scope>NUCLEOTIDE SEQUENCE [LARGE SCALE GENOMIC DNA]</scope>
    <source>
        <strain evidence="3 4">YIM 121212</strain>
    </source>
</reference>
<comment type="caution">
    <text evidence="3">The sequence shown here is derived from an EMBL/GenBank/DDBJ whole genome shotgun (WGS) entry which is preliminary data.</text>
</comment>
<keyword evidence="4" id="KW-1185">Reference proteome</keyword>
<dbReference type="EMBL" id="MASU01000028">
    <property type="protein sequence ID" value="PXY17337.1"/>
    <property type="molecule type" value="Genomic_DNA"/>
</dbReference>
<dbReference type="Proteomes" id="UP000247892">
    <property type="component" value="Unassembled WGS sequence"/>
</dbReference>
<dbReference type="Pfam" id="PF19865">
    <property type="entry name" value="DUF6338"/>
    <property type="match status" value="1"/>
</dbReference>
<evidence type="ECO:0000313" key="3">
    <source>
        <dbReference type="EMBL" id="PXY17337.1"/>
    </source>
</evidence>
<dbReference type="OrthoDB" id="4194893at2"/>
<evidence type="ECO:0000256" key="1">
    <source>
        <dbReference type="SAM" id="MobiDB-lite"/>
    </source>
</evidence>
<sequence>MPSTLTGLLLFVALLLPGTVYVATVQRERPDYRPSPLREVASIGLASVVAELVTLGLFVIVDHAWPAVTPNVSQLIRQPGDYIAEHYVEVFAWAVGLLAAAGLLAGGAALVVRRLPAHRSLLSSWWTLFNDWHPKTTRTVQCELEDGSYIEGTLADWNAQAEDSPDRDLILVGPIRYRPAGASTYYVHPVSTVCVAARNIRLMFVAYSDGPIPTRPSSAATAAEEAGEVPPSAAPPASAGAPG</sequence>
<dbReference type="AlphaFoldDB" id="A0A318L8V8"/>
<name>A0A318L8V8_9PSEU</name>
<feature type="region of interest" description="Disordered" evidence="1">
    <location>
        <begin position="212"/>
        <end position="243"/>
    </location>
</feature>
<feature type="transmembrane region" description="Helical" evidence="2">
    <location>
        <begin position="90"/>
        <end position="112"/>
    </location>
</feature>
<evidence type="ECO:0000256" key="2">
    <source>
        <dbReference type="SAM" id="Phobius"/>
    </source>
</evidence>
<accession>A0A318L8V8</accession>
<evidence type="ECO:0000313" key="4">
    <source>
        <dbReference type="Proteomes" id="UP000247892"/>
    </source>
</evidence>
<protein>
    <submittedName>
        <fullName evidence="3">Uncharacterized protein</fullName>
    </submittedName>
</protein>
<keyword evidence="2" id="KW-0472">Membrane</keyword>
<proteinExistence type="predicted"/>
<keyword evidence="2" id="KW-1133">Transmembrane helix</keyword>
<feature type="compositionally biased region" description="Low complexity" evidence="1">
    <location>
        <begin position="219"/>
        <end position="243"/>
    </location>
</feature>
<dbReference type="InterPro" id="IPR045919">
    <property type="entry name" value="DUF6338"/>
</dbReference>
<organism evidence="3 4">
    <name type="scientific">Prauserella flavalba</name>
    <dbReference type="NCBI Taxonomy" id="1477506"/>
    <lineage>
        <taxon>Bacteria</taxon>
        <taxon>Bacillati</taxon>
        <taxon>Actinomycetota</taxon>
        <taxon>Actinomycetes</taxon>
        <taxon>Pseudonocardiales</taxon>
        <taxon>Pseudonocardiaceae</taxon>
        <taxon>Prauserella</taxon>
    </lineage>
</organism>
<dbReference type="RefSeq" id="WP_110344013.1">
    <property type="nucleotide sequence ID" value="NZ_MASU01000028.1"/>
</dbReference>